<accession>A0A8S9ZKP4</accession>
<feature type="domain" description="EF-hand" evidence="2">
    <location>
        <begin position="60"/>
        <end position="95"/>
    </location>
</feature>
<evidence type="ECO:0000259" key="2">
    <source>
        <dbReference type="PROSITE" id="PS50222"/>
    </source>
</evidence>
<sequence length="117" mass="13906">MANWEHRLREMFNNQVGVFNIFLLVNFWDKDMSGFIGREDVICMLLNANKEERSDPVFRTHLRFLISVLKNADLNGDTKINFQEFKKYIDKAIDDSKYNIPVEFLTPELEKQKETQT</sequence>
<keyword evidence="1" id="KW-0106">Calcium</keyword>
<dbReference type="InterPro" id="IPR002048">
    <property type="entry name" value="EF_hand_dom"/>
</dbReference>
<dbReference type="Gene3D" id="1.10.238.10">
    <property type="entry name" value="EF-hand"/>
    <property type="match status" value="1"/>
</dbReference>
<organism evidence="3 4">
    <name type="scientific">Meloidogyne graminicola</name>
    <dbReference type="NCBI Taxonomy" id="189291"/>
    <lineage>
        <taxon>Eukaryota</taxon>
        <taxon>Metazoa</taxon>
        <taxon>Ecdysozoa</taxon>
        <taxon>Nematoda</taxon>
        <taxon>Chromadorea</taxon>
        <taxon>Rhabditida</taxon>
        <taxon>Tylenchina</taxon>
        <taxon>Tylenchomorpha</taxon>
        <taxon>Tylenchoidea</taxon>
        <taxon>Meloidogynidae</taxon>
        <taxon>Meloidogyninae</taxon>
        <taxon>Meloidogyne</taxon>
    </lineage>
</organism>
<keyword evidence="4" id="KW-1185">Reference proteome</keyword>
<dbReference type="EMBL" id="JABEBT010000069">
    <property type="protein sequence ID" value="KAF7633820.1"/>
    <property type="molecule type" value="Genomic_DNA"/>
</dbReference>
<name>A0A8S9ZKP4_9BILA</name>
<evidence type="ECO:0000256" key="1">
    <source>
        <dbReference type="ARBA" id="ARBA00022837"/>
    </source>
</evidence>
<evidence type="ECO:0000313" key="3">
    <source>
        <dbReference type="EMBL" id="KAF7633820.1"/>
    </source>
</evidence>
<dbReference type="SUPFAM" id="SSF47473">
    <property type="entry name" value="EF-hand"/>
    <property type="match status" value="1"/>
</dbReference>
<proteinExistence type="predicted"/>
<reference evidence="3" key="1">
    <citation type="journal article" date="2020" name="Ecol. Evol.">
        <title>Genome structure and content of the rice root-knot nematode (Meloidogyne graminicola).</title>
        <authorList>
            <person name="Phan N.T."/>
            <person name="Danchin E.G.J."/>
            <person name="Klopp C."/>
            <person name="Perfus-Barbeoch L."/>
            <person name="Kozlowski D.K."/>
            <person name="Koutsovoulos G.D."/>
            <person name="Lopez-Roques C."/>
            <person name="Bouchez O."/>
            <person name="Zahm M."/>
            <person name="Besnard G."/>
            <person name="Bellafiore S."/>
        </authorList>
    </citation>
    <scope>NUCLEOTIDE SEQUENCE</scope>
    <source>
        <strain evidence="3">VN-18</strain>
    </source>
</reference>
<evidence type="ECO:0000313" key="4">
    <source>
        <dbReference type="Proteomes" id="UP000605970"/>
    </source>
</evidence>
<dbReference type="PROSITE" id="PS50222">
    <property type="entry name" value="EF_HAND_2"/>
    <property type="match status" value="1"/>
</dbReference>
<dbReference type="InterPro" id="IPR011992">
    <property type="entry name" value="EF-hand-dom_pair"/>
</dbReference>
<protein>
    <recommendedName>
        <fullName evidence="2">EF-hand domain-containing protein</fullName>
    </recommendedName>
</protein>
<gene>
    <name evidence="3" type="ORF">Mgra_00006790</name>
</gene>
<dbReference type="InterPro" id="IPR018247">
    <property type="entry name" value="EF_Hand_1_Ca_BS"/>
</dbReference>
<comment type="caution">
    <text evidence="3">The sequence shown here is derived from an EMBL/GenBank/DDBJ whole genome shotgun (WGS) entry which is preliminary data.</text>
</comment>
<dbReference type="PROSITE" id="PS00018">
    <property type="entry name" value="EF_HAND_1"/>
    <property type="match status" value="1"/>
</dbReference>
<dbReference type="AlphaFoldDB" id="A0A8S9ZKP4"/>
<dbReference type="GO" id="GO:0005509">
    <property type="term" value="F:calcium ion binding"/>
    <property type="evidence" value="ECO:0007669"/>
    <property type="project" value="InterPro"/>
</dbReference>
<dbReference type="Proteomes" id="UP000605970">
    <property type="component" value="Unassembled WGS sequence"/>
</dbReference>
<dbReference type="OrthoDB" id="26525at2759"/>